<evidence type="ECO:0008006" key="3">
    <source>
        <dbReference type="Google" id="ProtNLM"/>
    </source>
</evidence>
<organism evidence="1 2">
    <name type="scientific">Extremus antarcticus</name>
    <dbReference type="NCBI Taxonomy" id="702011"/>
    <lineage>
        <taxon>Eukaryota</taxon>
        <taxon>Fungi</taxon>
        <taxon>Dikarya</taxon>
        <taxon>Ascomycota</taxon>
        <taxon>Pezizomycotina</taxon>
        <taxon>Dothideomycetes</taxon>
        <taxon>Dothideomycetidae</taxon>
        <taxon>Mycosphaerellales</taxon>
        <taxon>Extremaceae</taxon>
        <taxon>Extremus</taxon>
    </lineage>
</organism>
<evidence type="ECO:0000313" key="1">
    <source>
        <dbReference type="EMBL" id="KAK3052373.1"/>
    </source>
</evidence>
<dbReference type="EMBL" id="JAWDJX010000021">
    <property type="protein sequence ID" value="KAK3052373.1"/>
    <property type="molecule type" value="Genomic_DNA"/>
</dbReference>
<name>A0AAJ0GDG8_9PEZI</name>
<proteinExistence type="predicted"/>
<evidence type="ECO:0000313" key="2">
    <source>
        <dbReference type="Proteomes" id="UP001271007"/>
    </source>
</evidence>
<reference evidence="1" key="1">
    <citation type="submission" date="2023-04" db="EMBL/GenBank/DDBJ databases">
        <title>Black Yeasts Isolated from many extreme environments.</title>
        <authorList>
            <person name="Coleine C."/>
            <person name="Stajich J.E."/>
            <person name="Selbmann L."/>
        </authorList>
    </citation>
    <scope>NUCLEOTIDE SEQUENCE</scope>
    <source>
        <strain evidence="1">CCFEE 5312</strain>
    </source>
</reference>
<protein>
    <recommendedName>
        <fullName evidence="3">F-box domain-containing protein</fullName>
    </recommendedName>
</protein>
<gene>
    <name evidence="1" type="ORF">LTR09_006583</name>
</gene>
<dbReference type="PANTHER" id="PTHR38790">
    <property type="entry name" value="2EXR DOMAIN-CONTAINING PROTEIN-RELATED"/>
    <property type="match status" value="1"/>
</dbReference>
<dbReference type="AlphaFoldDB" id="A0AAJ0GDG8"/>
<accession>A0AAJ0GDG8</accession>
<keyword evidence="2" id="KW-1185">Reference proteome</keyword>
<dbReference type="PANTHER" id="PTHR38790:SF4">
    <property type="entry name" value="2EXR DOMAIN-CONTAINING PROTEIN"/>
    <property type="match status" value="1"/>
</dbReference>
<comment type="caution">
    <text evidence="1">The sequence shown here is derived from an EMBL/GenBank/DDBJ whole genome shotgun (WGS) entry which is preliminary data.</text>
</comment>
<dbReference type="Proteomes" id="UP001271007">
    <property type="component" value="Unassembled WGS sequence"/>
</dbReference>
<sequence length="362" mass="40893">MASPTTSVAEVEDITQQQVTIATGLGESSRCHQQRQSPLFRLPAEIRNLIFSYATATDKITDPTLNTQCSVHNHVPSEWIRQKHNTALLKTCRLIWLETNALPMRQAVHHFNVSRTELEPAGSNSTHIHAAGIFGRHATFLESLTPTAKRNLQHIHWHHVTALQDLSRPYRLLRTVRHSAFVPALFTLSVFHCDRRGAPRGLPIKDHIRSFIRDVASLSVPIFRLEVESFATKAVELASIVEALEATGVMEQHRASVHDRLGPFGFVLQLPVEKRAVRLHSRDKTKPEKTGEEHDSLRYTLQWKRVRQAGRRKSLSDAAPRVDKVEDAASLMAPPHAAVEAAKKYRESWDTQGSLLRFVENE</sequence>